<gene>
    <name evidence="2" type="ORF">OIU77_011585</name>
</gene>
<feature type="region of interest" description="Disordered" evidence="1">
    <location>
        <begin position="22"/>
        <end position="72"/>
    </location>
</feature>
<reference evidence="2" key="2">
    <citation type="journal article" date="2023" name="Int. J. Mol. Sci.">
        <title>De Novo Assembly and Annotation of 11 Diverse Shrub Willow (Salix) Genomes Reveals Novel Gene Organization in Sex-Linked Regions.</title>
        <authorList>
            <person name="Hyden B."/>
            <person name="Feng K."/>
            <person name="Yates T.B."/>
            <person name="Jawdy S."/>
            <person name="Cereghino C."/>
            <person name="Smart L.B."/>
            <person name="Muchero W."/>
        </authorList>
    </citation>
    <scope>NUCLEOTIDE SEQUENCE</scope>
    <source>
        <tissue evidence="2">Shoot tip</tissue>
    </source>
</reference>
<feature type="compositionally biased region" description="Low complexity" evidence="1">
    <location>
        <begin position="90"/>
        <end position="100"/>
    </location>
</feature>
<evidence type="ECO:0000256" key="1">
    <source>
        <dbReference type="SAM" id="MobiDB-lite"/>
    </source>
</evidence>
<name>A0ABQ9A0S4_9ROSI</name>
<sequence>MSSLRTLSKESYFICGVDGVVNPNERGKNDSEELINPATGPLFSPFSDGPNRDFDAAKNTHTNHTNHHPVFHDHKQSFPHVLQHLNLTPSLGRSSSSPMSELDQEKGSSRIKGLRKSFIR</sequence>
<feature type="region of interest" description="Disordered" evidence="1">
    <location>
        <begin position="85"/>
        <end position="120"/>
    </location>
</feature>
<protein>
    <submittedName>
        <fullName evidence="2">Uncharacterized protein</fullName>
    </submittedName>
</protein>
<dbReference type="EMBL" id="JAPFFI010000023">
    <property type="protein sequence ID" value="KAJ6321545.1"/>
    <property type="molecule type" value="Genomic_DNA"/>
</dbReference>
<organism evidence="2 3">
    <name type="scientific">Salix suchowensis</name>
    <dbReference type="NCBI Taxonomy" id="1278906"/>
    <lineage>
        <taxon>Eukaryota</taxon>
        <taxon>Viridiplantae</taxon>
        <taxon>Streptophyta</taxon>
        <taxon>Embryophyta</taxon>
        <taxon>Tracheophyta</taxon>
        <taxon>Spermatophyta</taxon>
        <taxon>Magnoliopsida</taxon>
        <taxon>eudicotyledons</taxon>
        <taxon>Gunneridae</taxon>
        <taxon>Pentapetalae</taxon>
        <taxon>rosids</taxon>
        <taxon>fabids</taxon>
        <taxon>Malpighiales</taxon>
        <taxon>Salicaceae</taxon>
        <taxon>Saliceae</taxon>
        <taxon>Salix</taxon>
    </lineage>
</organism>
<evidence type="ECO:0000313" key="2">
    <source>
        <dbReference type="EMBL" id="KAJ6321545.1"/>
    </source>
</evidence>
<comment type="caution">
    <text evidence="2">The sequence shown here is derived from an EMBL/GenBank/DDBJ whole genome shotgun (WGS) entry which is preliminary data.</text>
</comment>
<dbReference type="Proteomes" id="UP001141253">
    <property type="component" value="Chromosome 8"/>
</dbReference>
<accession>A0ABQ9A0S4</accession>
<proteinExistence type="predicted"/>
<evidence type="ECO:0000313" key="3">
    <source>
        <dbReference type="Proteomes" id="UP001141253"/>
    </source>
</evidence>
<keyword evidence="3" id="KW-1185">Reference proteome</keyword>
<reference evidence="2" key="1">
    <citation type="submission" date="2022-10" db="EMBL/GenBank/DDBJ databases">
        <authorList>
            <person name="Hyden B.L."/>
            <person name="Feng K."/>
            <person name="Yates T."/>
            <person name="Jawdy S."/>
            <person name="Smart L.B."/>
            <person name="Muchero W."/>
        </authorList>
    </citation>
    <scope>NUCLEOTIDE SEQUENCE</scope>
    <source>
        <tissue evidence="2">Shoot tip</tissue>
    </source>
</reference>